<evidence type="ECO:0000313" key="1">
    <source>
        <dbReference type="EMBL" id="TCZ70972.1"/>
    </source>
</evidence>
<dbReference type="EMBL" id="SKFG01000043">
    <property type="protein sequence ID" value="TCZ70972.1"/>
    <property type="molecule type" value="Genomic_DNA"/>
</dbReference>
<keyword evidence="2" id="KW-1185">Reference proteome</keyword>
<dbReference type="AlphaFoldDB" id="A0A4R4DYQ7"/>
<accession>A0A4R4DYQ7</accession>
<organism evidence="1 2">
    <name type="scientific">Paenibacillus albiflavus</name>
    <dbReference type="NCBI Taxonomy" id="2545760"/>
    <lineage>
        <taxon>Bacteria</taxon>
        <taxon>Bacillati</taxon>
        <taxon>Bacillota</taxon>
        <taxon>Bacilli</taxon>
        <taxon>Bacillales</taxon>
        <taxon>Paenibacillaceae</taxon>
        <taxon>Paenibacillus</taxon>
    </lineage>
</organism>
<dbReference type="RefSeq" id="WP_132420408.1">
    <property type="nucleotide sequence ID" value="NZ_SKFG01000043.1"/>
</dbReference>
<evidence type="ECO:0000313" key="2">
    <source>
        <dbReference type="Proteomes" id="UP000295418"/>
    </source>
</evidence>
<reference evidence="1 2" key="1">
    <citation type="submission" date="2019-03" db="EMBL/GenBank/DDBJ databases">
        <authorList>
            <person name="Kim M.K.M."/>
        </authorList>
    </citation>
    <scope>NUCLEOTIDE SEQUENCE [LARGE SCALE GENOMIC DNA]</scope>
    <source>
        <strain evidence="1 2">18JY21-1</strain>
    </source>
</reference>
<proteinExistence type="predicted"/>
<dbReference type="Proteomes" id="UP000295418">
    <property type="component" value="Unassembled WGS sequence"/>
</dbReference>
<name>A0A4R4DYQ7_9BACL</name>
<sequence length="281" mass="31410">MKKAIRQTLRDHVPALEQIVFHANEVDPQMNAPYAIILDANEVEDAAWSGYRSFIDVEMYCPTNHELTPDILSAQVVNALEAQIIRDPPNGQAYAGLYRGTVGQDQAVSQTLMILRRVRFAITALQPVHEVSSSTSEDDWLKALASATETWLGSSWACYFGAWPSDYHIPAVLWKLTEVESREVGVSVYEVRKKFVGHVLGASPNEQANGVFRIGDMLAQAIKLPLNEQKKQYVTIKDPRTNLQADAVSEGQITVTLSRKLNRVTETAPFMQEIRAQSNLR</sequence>
<comment type="caution">
    <text evidence="1">The sequence shown here is derived from an EMBL/GenBank/DDBJ whole genome shotgun (WGS) entry which is preliminary data.</text>
</comment>
<gene>
    <name evidence="1" type="ORF">E0485_23070</name>
</gene>
<dbReference type="OrthoDB" id="1679953at2"/>
<protein>
    <submittedName>
        <fullName evidence="1">Uncharacterized protein</fullName>
    </submittedName>
</protein>